<dbReference type="EMBL" id="JAIWYP010000010">
    <property type="protein sequence ID" value="KAH3751121.1"/>
    <property type="molecule type" value="Genomic_DNA"/>
</dbReference>
<evidence type="ECO:0000313" key="2">
    <source>
        <dbReference type="Proteomes" id="UP000828390"/>
    </source>
</evidence>
<evidence type="ECO:0000313" key="1">
    <source>
        <dbReference type="EMBL" id="KAH3751121.1"/>
    </source>
</evidence>
<proteinExistence type="predicted"/>
<keyword evidence="2" id="KW-1185">Reference proteome</keyword>
<protein>
    <submittedName>
        <fullName evidence="1">Uncharacterized protein</fullName>
    </submittedName>
</protein>
<organism evidence="1 2">
    <name type="scientific">Dreissena polymorpha</name>
    <name type="common">Zebra mussel</name>
    <name type="synonym">Mytilus polymorpha</name>
    <dbReference type="NCBI Taxonomy" id="45954"/>
    <lineage>
        <taxon>Eukaryota</taxon>
        <taxon>Metazoa</taxon>
        <taxon>Spiralia</taxon>
        <taxon>Lophotrochozoa</taxon>
        <taxon>Mollusca</taxon>
        <taxon>Bivalvia</taxon>
        <taxon>Autobranchia</taxon>
        <taxon>Heteroconchia</taxon>
        <taxon>Euheterodonta</taxon>
        <taxon>Imparidentia</taxon>
        <taxon>Neoheterodontei</taxon>
        <taxon>Myida</taxon>
        <taxon>Dreissenoidea</taxon>
        <taxon>Dreissenidae</taxon>
        <taxon>Dreissena</taxon>
    </lineage>
</organism>
<name>A0A9D4I5S9_DREPO</name>
<reference evidence="1" key="2">
    <citation type="submission" date="2020-11" db="EMBL/GenBank/DDBJ databases">
        <authorList>
            <person name="McCartney M.A."/>
            <person name="Auch B."/>
            <person name="Kono T."/>
            <person name="Mallez S."/>
            <person name="Becker A."/>
            <person name="Gohl D.M."/>
            <person name="Silverstein K.A.T."/>
            <person name="Koren S."/>
            <person name="Bechman K.B."/>
            <person name="Herman A."/>
            <person name="Abrahante J.E."/>
            <person name="Garbe J."/>
        </authorList>
    </citation>
    <scope>NUCLEOTIDE SEQUENCE</scope>
    <source>
        <strain evidence="1">Duluth1</strain>
        <tissue evidence="1">Whole animal</tissue>
    </source>
</reference>
<comment type="caution">
    <text evidence="1">The sequence shown here is derived from an EMBL/GenBank/DDBJ whole genome shotgun (WGS) entry which is preliminary data.</text>
</comment>
<dbReference type="Proteomes" id="UP000828390">
    <property type="component" value="Unassembled WGS sequence"/>
</dbReference>
<accession>A0A9D4I5S9</accession>
<dbReference type="AlphaFoldDB" id="A0A9D4I5S9"/>
<sequence>MRSHRIKSADIKGHLNVTNAKSSDPVNGYKGDLNVYIVKSSEPVSEYARASKHDQCEIIKSSKRI</sequence>
<gene>
    <name evidence="1" type="ORF">DPMN_185666</name>
</gene>
<reference evidence="1" key="1">
    <citation type="journal article" date="2019" name="bioRxiv">
        <title>The Genome of the Zebra Mussel, Dreissena polymorpha: A Resource for Invasive Species Research.</title>
        <authorList>
            <person name="McCartney M.A."/>
            <person name="Auch B."/>
            <person name="Kono T."/>
            <person name="Mallez S."/>
            <person name="Zhang Y."/>
            <person name="Obille A."/>
            <person name="Becker A."/>
            <person name="Abrahante J.E."/>
            <person name="Garbe J."/>
            <person name="Badalamenti J.P."/>
            <person name="Herman A."/>
            <person name="Mangelson H."/>
            <person name="Liachko I."/>
            <person name="Sullivan S."/>
            <person name="Sone E.D."/>
            <person name="Koren S."/>
            <person name="Silverstein K.A.T."/>
            <person name="Beckman K.B."/>
            <person name="Gohl D.M."/>
        </authorList>
    </citation>
    <scope>NUCLEOTIDE SEQUENCE</scope>
    <source>
        <strain evidence="1">Duluth1</strain>
        <tissue evidence="1">Whole animal</tissue>
    </source>
</reference>